<gene>
    <name evidence="1" type="ORF">PANDA_006617</name>
</gene>
<dbReference type="EMBL" id="GL192581">
    <property type="protein sequence ID" value="EFB23694.1"/>
    <property type="molecule type" value="Genomic_DNA"/>
</dbReference>
<dbReference type="InParanoid" id="D2H8N9"/>
<reference evidence="1" key="1">
    <citation type="journal article" date="2010" name="Nature">
        <title>The sequence and de novo assembly of the giant panda genome.</title>
        <authorList>
            <person name="Li R."/>
            <person name="Fan W."/>
            <person name="Tian G."/>
            <person name="Zhu H."/>
            <person name="He L."/>
            <person name="Cai J."/>
            <person name="Huang Q."/>
            <person name="Cai Q."/>
            <person name="Li B."/>
            <person name="Bai Y."/>
            <person name="Zhang Z."/>
            <person name="Zhang Y."/>
            <person name="Wang W."/>
            <person name="Li J."/>
            <person name="Wei F."/>
            <person name="Li H."/>
            <person name="Jian M."/>
            <person name="Li J."/>
            <person name="Zhang Z."/>
            <person name="Nielsen R."/>
            <person name="Li D."/>
            <person name="Gu W."/>
            <person name="Yang Z."/>
            <person name="Xuan Z."/>
            <person name="Ryder O.A."/>
            <person name="Leung F.C."/>
            <person name="Zhou Y."/>
            <person name="Cao J."/>
            <person name="Sun X."/>
            <person name="Fu Y."/>
            <person name="Fang X."/>
            <person name="Guo X."/>
            <person name="Wang B."/>
            <person name="Hou R."/>
            <person name="Shen F."/>
            <person name="Mu B."/>
            <person name="Ni P."/>
            <person name="Lin R."/>
            <person name="Qian W."/>
            <person name="Wang G."/>
            <person name="Yu C."/>
            <person name="Nie W."/>
            <person name="Wang J."/>
            <person name="Wu Z."/>
            <person name="Liang H."/>
            <person name="Min J."/>
            <person name="Wu Q."/>
            <person name="Cheng S."/>
            <person name="Ruan J."/>
            <person name="Wang M."/>
            <person name="Shi Z."/>
            <person name="Wen M."/>
            <person name="Liu B."/>
            <person name="Ren X."/>
            <person name="Zheng H."/>
            <person name="Dong D."/>
            <person name="Cook K."/>
            <person name="Shan G."/>
            <person name="Zhang H."/>
            <person name="Kosiol C."/>
            <person name="Xie X."/>
            <person name="Lu Z."/>
            <person name="Zheng H."/>
            <person name="Li Y."/>
            <person name="Steiner C.C."/>
            <person name="Lam T.T."/>
            <person name="Lin S."/>
            <person name="Zhang Q."/>
            <person name="Li G."/>
            <person name="Tian J."/>
            <person name="Gong T."/>
            <person name="Liu H."/>
            <person name="Zhang D."/>
            <person name="Fang L."/>
            <person name="Ye C."/>
            <person name="Zhang J."/>
            <person name="Hu W."/>
            <person name="Xu A."/>
            <person name="Ren Y."/>
            <person name="Zhang G."/>
            <person name="Bruford M.W."/>
            <person name="Li Q."/>
            <person name="Ma L."/>
            <person name="Guo Y."/>
            <person name="An N."/>
            <person name="Hu Y."/>
            <person name="Zheng Y."/>
            <person name="Shi Y."/>
            <person name="Li Z."/>
            <person name="Liu Q."/>
            <person name="Chen Y."/>
            <person name="Zhao J."/>
            <person name="Qu N."/>
            <person name="Zhao S."/>
            <person name="Tian F."/>
            <person name="Wang X."/>
            <person name="Wang H."/>
            <person name="Xu L."/>
            <person name="Liu X."/>
            <person name="Vinar T."/>
            <person name="Wang Y."/>
            <person name="Lam T.W."/>
            <person name="Yiu S.M."/>
            <person name="Liu S."/>
            <person name="Zhang H."/>
            <person name="Li D."/>
            <person name="Huang Y."/>
            <person name="Wang X."/>
            <person name="Yang G."/>
            <person name="Jiang Z."/>
            <person name="Wang J."/>
            <person name="Qin N."/>
            <person name="Li L."/>
            <person name="Li J."/>
            <person name="Bolund L."/>
            <person name="Kristiansen K."/>
            <person name="Wong G.K."/>
            <person name="Olson M."/>
            <person name="Zhang X."/>
            <person name="Li S."/>
            <person name="Yang H."/>
            <person name="Wang J."/>
            <person name="Wang J."/>
        </authorList>
    </citation>
    <scope>NUCLEOTIDE SEQUENCE [LARGE SCALE GENOMIC DNA]</scope>
</reference>
<accession>D2H8N9</accession>
<dbReference type="AlphaFoldDB" id="D2H8N9"/>
<evidence type="ECO:0000313" key="1">
    <source>
        <dbReference type="EMBL" id="EFB23694.1"/>
    </source>
</evidence>
<proteinExistence type="predicted"/>
<organism evidence="1">
    <name type="scientific">Ailuropoda melanoleuca</name>
    <name type="common">Giant panda</name>
    <dbReference type="NCBI Taxonomy" id="9646"/>
    <lineage>
        <taxon>Eukaryota</taxon>
        <taxon>Metazoa</taxon>
        <taxon>Chordata</taxon>
        <taxon>Craniata</taxon>
        <taxon>Vertebrata</taxon>
        <taxon>Euteleostomi</taxon>
        <taxon>Mammalia</taxon>
        <taxon>Eutheria</taxon>
        <taxon>Laurasiatheria</taxon>
        <taxon>Carnivora</taxon>
        <taxon>Caniformia</taxon>
        <taxon>Ursidae</taxon>
        <taxon>Ailuropoda</taxon>
    </lineage>
</organism>
<protein>
    <submittedName>
        <fullName evidence="1">Uncharacterized protein</fullName>
    </submittedName>
</protein>
<name>D2H8N9_AILME</name>
<sequence>MAVVLERNSHPYPLPHGATTPIQTPNASNTAYLLPPAVRAESQPKGRKEANTMGRLWLTGVLTCCAYCGLEGAEVGGWELSPDELCKTESPLWAAYLNARRFWAKSAVYRTAVTSLDHPIPLAPTPLAFPLGGKETFDSSLHEVFKYPKPMTRSLMHMRNIEVRLHNPYTFARCLKQILAGPKMCSSCLSPCFVSYNPAHLAMTSGATALGKATESWPHGQARVLAGYFFNPLHTDTPRSQNLGVVDFLPLSRVQIRVPEHGHADSNIILTAQNETGTQTGTTSLIIGVDACGTPPTYQVLLGAGNTRPRVCEHADAEASQRITV</sequence>